<dbReference type="EMBL" id="JACSQL010000013">
    <property type="protein sequence ID" value="MBD7970563.1"/>
    <property type="molecule type" value="Genomic_DNA"/>
</dbReference>
<evidence type="ECO:0000256" key="7">
    <source>
        <dbReference type="ARBA" id="ARBA00023137"/>
    </source>
</evidence>
<dbReference type="PANTHER" id="PTHR32309">
    <property type="entry name" value="TYROSINE-PROTEIN KINASE"/>
    <property type="match status" value="1"/>
</dbReference>
<name>A0ABR8T469_9BACL</name>
<evidence type="ECO:0000256" key="2">
    <source>
        <dbReference type="ARBA" id="ARBA00011903"/>
    </source>
</evidence>
<reference evidence="10 11" key="1">
    <citation type="submission" date="2020-08" db="EMBL/GenBank/DDBJ databases">
        <title>A Genomic Blueprint of the Chicken Gut Microbiome.</title>
        <authorList>
            <person name="Gilroy R."/>
            <person name="Ravi A."/>
            <person name="Getino M."/>
            <person name="Pursley I."/>
            <person name="Horton D.L."/>
            <person name="Alikhan N.-F."/>
            <person name="Baker D."/>
            <person name="Gharbi K."/>
            <person name="Hall N."/>
            <person name="Watson M."/>
            <person name="Adriaenssens E.M."/>
            <person name="Foster-Nyarko E."/>
            <person name="Jarju S."/>
            <person name="Secka A."/>
            <person name="Antonio M."/>
            <person name="Oren A."/>
            <person name="Chaudhuri R."/>
            <person name="La Ragione R.M."/>
            <person name="Hildebrand F."/>
            <person name="Pallen M.J."/>
        </authorList>
    </citation>
    <scope>NUCLEOTIDE SEQUENCE [LARGE SCALE GENOMIC DNA]</scope>
    <source>
        <strain evidence="10 11">Sa2BVA9</strain>
    </source>
</reference>
<dbReference type="GO" id="GO:0016301">
    <property type="term" value="F:kinase activity"/>
    <property type="evidence" value="ECO:0007669"/>
    <property type="project" value="UniProtKB-KW"/>
</dbReference>
<keyword evidence="6" id="KW-0067">ATP-binding</keyword>
<evidence type="ECO:0000256" key="8">
    <source>
        <dbReference type="ARBA" id="ARBA00051245"/>
    </source>
</evidence>
<keyword evidence="11" id="KW-1185">Reference proteome</keyword>
<evidence type="ECO:0000256" key="3">
    <source>
        <dbReference type="ARBA" id="ARBA00022679"/>
    </source>
</evidence>
<evidence type="ECO:0000256" key="5">
    <source>
        <dbReference type="ARBA" id="ARBA00022777"/>
    </source>
</evidence>
<sequence>MSRLQNKKRHLNVLTNSHSPIAEAYRSLRTNIDFSSVDEKTQVIMVTSAGPEEGKSTVISNLAVTYAQDERKVLLIDADMRKPTGHRTFQLSNRAGLSSVLSHQSDLEEVIQETEVSNLYVLTAGPIPPNPSEMLNSKRMGSMMQLLREQFDIILIDTPPVLAVTDAQLIASNSDGVLLVIHSGKVKKDIAIKAKENLLRVNARMLGVILNNVKRKASEEYYYYYYGS</sequence>
<dbReference type="RefSeq" id="WP_191803769.1">
    <property type="nucleotide sequence ID" value="NZ_JACSQL010000013.1"/>
</dbReference>
<dbReference type="Proteomes" id="UP000608071">
    <property type="component" value="Unassembled WGS sequence"/>
</dbReference>
<accession>A0ABR8T469</accession>
<gene>
    <name evidence="10" type="ORF">H9647_21070</name>
</gene>
<comment type="similarity">
    <text evidence="1">Belongs to the CpsD/CapB family.</text>
</comment>
<dbReference type="Pfam" id="PF13614">
    <property type="entry name" value="AAA_31"/>
    <property type="match status" value="1"/>
</dbReference>
<keyword evidence="3" id="KW-0808">Transferase</keyword>
<dbReference type="CDD" id="cd05387">
    <property type="entry name" value="BY-kinase"/>
    <property type="match status" value="1"/>
</dbReference>
<evidence type="ECO:0000256" key="4">
    <source>
        <dbReference type="ARBA" id="ARBA00022741"/>
    </source>
</evidence>
<evidence type="ECO:0000313" key="10">
    <source>
        <dbReference type="EMBL" id="MBD7970563.1"/>
    </source>
</evidence>
<dbReference type="SUPFAM" id="SSF52540">
    <property type="entry name" value="P-loop containing nucleoside triphosphate hydrolases"/>
    <property type="match status" value="1"/>
</dbReference>
<dbReference type="InterPro" id="IPR050445">
    <property type="entry name" value="Bact_polysacc_biosynth/exp"/>
</dbReference>
<protein>
    <recommendedName>
        <fullName evidence="2">non-specific protein-tyrosine kinase</fullName>
        <ecNumber evidence="2">2.7.10.2</ecNumber>
    </recommendedName>
</protein>
<proteinExistence type="inferred from homology"/>
<dbReference type="PANTHER" id="PTHR32309:SF13">
    <property type="entry name" value="FERRIC ENTEROBACTIN TRANSPORT PROTEIN FEPE"/>
    <property type="match status" value="1"/>
</dbReference>
<organism evidence="10 11">
    <name type="scientific">Paenibacillus gallinarum</name>
    <dbReference type="NCBI Taxonomy" id="2762232"/>
    <lineage>
        <taxon>Bacteria</taxon>
        <taxon>Bacillati</taxon>
        <taxon>Bacillota</taxon>
        <taxon>Bacilli</taxon>
        <taxon>Bacillales</taxon>
        <taxon>Paenibacillaceae</taxon>
        <taxon>Paenibacillus</taxon>
    </lineage>
</organism>
<evidence type="ECO:0000259" key="9">
    <source>
        <dbReference type="Pfam" id="PF13614"/>
    </source>
</evidence>
<keyword evidence="4" id="KW-0547">Nucleotide-binding</keyword>
<dbReference type="InterPro" id="IPR025669">
    <property type="entry name" value="AAA_dom"/>
</dbReference>
<keyword evidence="5 10" id="KW-0418">Kinase</keyword>
<comment type="caution">
    <text evidence="10">The sequence shown here is derived from an EMBL/GenBank/DDBJ whole genome shotgun (WGS) entry which is preliminary data.</text>
</comment>
<dbReference type="EC" id="2.7.10.2" evidence="2"/>
<dbReference type="InterPro" id="IPR005702">
    <property type="entry name" value="Wzc-like_C"/>
</dbReference>
<dbReference type="InterPro" id="IPR027417">
    <property type="entry name" value="P-loop_NTPase"/>
</dbReference>
<evidence type="ECO:0000256" key="1">
    <source>
        <dbReference type="ARBA" id="ARBA00007316"/>
    </source>
</evidence>
<evidence type="ECO:0000256" key="6">
    <source>
        <dbReference type="ARBA" id="ARBA00022840"/>
    </source>
</evidence>
<feature type="domain" description="AAA" evidence="9">
    <location>
        <begin position="53"/>
        <end position="182"/>
    </location>
</feature>
<dbReference type="NCBIfam" id="TIGR01007">
    <property type="entry name" value="eps_fam"/>
    <property type="match status" value="1"/>
</dbReference>
<comment type="catalytic activity">
    <reaction evidence="8">
        <text>L-tyrosyl-[protein] + ATP = O-phospho-L-tyrosyl-[protein] + ADP + H(+)</text>
        <dbReference type="Rhea" id="RHEA:10596"/>
        <dbReference type="Rhea" id="RHEA-COMP:10136"/>
        <dbReference type="Rhea" id="RHEA-COMP:20101"/>
        <dbReference type="ChEBI" id="CHEBI:15378"/>
        <dbReference type="ChEBI" id="CHEBI:30616"/>
        <dbReference type="ChEBI" id="CHEBI:46858"/>
        <dbReference type="ChEBI" id="CHEBI:61978"/>
        <dbReference type="ChEBI" id="CHEBI:456216"/>
        <dbReference type="EC" id="2.7.10.2"/>
    </reaction>
</comment>
<evidence type="ECO:0000313" key="11">
    <source>
        <dbReference type="Proteomes" id="UP000608071"/>
    </source>
</evidence>
<dbReference type="Gene3D" id="3.40.50.300">
    <property type="entry name" value="P-loop containing nucleotide triphosphate hydrolases"/>
    <property type="match status" value="1"/>
</dbReference>
<keyword evidence="7" id="KW-0829">Tyrosine-protein kinase</keyword>